<protein>
    <submittedName>
        <fullName evidence="3">26804_t:CDS:1</fullName>
    </submittedName>
</protein>
<gene>
    <name evidence="3" type="ORF">GMARGA_LOCUS18597</name>
</gene>
<dbReference type="InterPro" id="IPR001841">
    <property type="entry name" value="Znf_RING"/>
</dbReference>
<organism evidence="3 4">
    <name type="scientific">Gigaspora margarita</name>
    <dbReference type="NCBI Taxonomy" id="4874"/>
    <lineage>
        <taxon>Eukaryota</taxon>
        <taxon>Fungi</taxon>
        <taxon>Fungi incertae sedis</taxon>
        <taxon>Mucoromycota</taxon>
        <taxon>Glomeromycotina</taxon>
        <taxon>Glomeromycetes</taxon>
        <taxon>Diversisporales</taxon>
        <taxon>Gigasporaceae</taxon>
        <taxon>Gigaspora</taxon>
    </lineage>
</organism>
<dbReference type="EMBL" id="CAJVQB010014968">
    <property type="protein sequence ID" value="CAG8771721.1"/>
    <property type="molecule type" value="Genomic_DNA"/>
</dbReference>
<dbReference type="SUPFAM" id="SSF57850">
    <property type="entry name" value="RING/U-box"/>
    <property type="match status" value="1"/>
</dbReference>
<keyword evidence="1" id="KW-0479">Metal-binding</keyword>
<dbReference type="PROSITE" id="PS50089">
    <property type="entry name" value="ZF_RING_2"/>
    <property type="match status" value="1"/>
</dbReference>
<evidence type="ECO:0000259" key="2">
    <source>
        <dbReference type="PROSITE" id="PS50089"/>
    </source>
</evidence>
<evidence type="ECO:0000313" key="3">
    <source>
        <dbReference type="EMBL" id="CAG8771721.1"/>
    </source>
</evidence>
<name>A0ABN7VHK9_GIGMA</name>
<proteinExistence type="predicted"/>
<reference evidence="3 4" key="1">
    <citation type="submission" date="2021-06" db="EMBL/GenBank/DDBJ databases">
        <authorList>
            <person name="Kallberg Y."/>
            <person name="Tangrot J."/>
            <person name="Rosling A."/>
        </authorList>
    </citation>
    <scope>NUCLEOTIDE SEQUENCE [LARGE SCALE GENOMIC DNA]</scope>
    <source>
        <strain evidence="3 4">120-4 pot B 10/14</strain>
    </source>
</reference>
<accession>A0ABN7VHK9</accession>
<keyword evidence="1" id="KW-0862">Zinc</keyword>
<dbReference type="Gene3D" id="3.30.40.10">
    <property type="entry name" value="Zinc/RING finger domain, C3HC4 (zinc finger)"/>
    <property type="match status" value="1"/>
</dbReference>
<evidence type="ECO:0000256" key="1">
    <source>
        <dbReference type="PROSITE-ProRule" id="PRU00175"/>
    </source>
</evidence>
<dbReference type="Proteomes" id="UP000789901">
    <property type="component" value="Unassembled WGS sequence"/>
</dbReference>
<evidence type="ECO:0000313" key="4">
    <source>
        <dbReference type="Proteomes" id="UP000789901"/>
    </source>
</evidence>
<dbReference type="InterPro" id="IPR013083">
    <property type="entry name" value="Znf_RING/FYVE/PHD"/>
</dbReference>
<feature type="domain" description="RING-type" evidence="2">
    <location>
        <begin position="33"/>
        <end position="76"/>
    </location>
</feature>
<comment type="caution">
    <text evidence="3">The sequence shown here is derived from an EMBL/GenBank/DDBJ whole genome shotgun (WGS) entry which is preliminary data.</text>
</comment>
<keyword evidence="4" id="KW-1185">Reference proteome</keyword>
<keyword evidence="1" id="KW-0863">Zinc-finger</keyword>
<sequence length="300" mass="34062">MSLTNLQNFALNILKETEHSTVQNINITELPPCSECDKKILSFNYEPFTILACGHMYHRYCIEKKILLTNSNVCPISGCNKSVEPAVSVQKEYESSQSSGTSDLANLLGGNLELDSPMITSPALGQKEPPPRDNDPILFESETQKKRLISELTTDVSEISKVNITYNENATNFLQLNDNITHVESKTESTNQELIRCYYSFGDALSKRLNYYKNLKHGDLASQALVNEEVREQIGEKISNDTLRKRTEKARKIYALFNSIFKDRGKEMIVRIKTFSASSISKLSWEEIEYVIARIIRSNQ</sequence>